<feature type="region of interest" description="Disordered" evidence="1">
    <location>
        <begin position="670"/>
        <end position="695"/>
    </location>
</feature>
<dbReference type="AlphaFoldDB" id="A0A8J2T834"/>
<feature type="compositionally biased region" description="Basic and acidic residues" evidence="1">
    <location>
        <begin position="360"/>
        <end position="369"/>
    </location>
</feature>
<feature type="compositionally biased region" description="Polar residues" evidence="1">
    <location>
        <begin position="1123"/>
        <end position="1146"/>
    </location>
</feature>
<feature type="region of interest" description="Disordered" evidence="1">
    <location>
        <begin position="595"/>
        <end position="644"/>
    </location>
</feature>
<dbReference type="EMBL" id="HG316458">
    <property type="protein sequence ID" value="CDF89781.1"/>
    <property type="molecule type" value="Genomic_DNA"/>
</dbReference>
<feature type="compositionally biased region" description="Polar residues" evidence="1">
    <location>
        <begin position="617"/>
        <end position="644"/>
    </location>
</feature>
<feature type="compositionally biased region" description="Basic and acidic residues" evidence="1">
    <location>
        <begin position="17"/>
        <end position="29"/>
    </location>
</feature>
<gene>
    <name evidence="2" type="ORF">BN860_01574g</name>
</gene>
<protein>
    <submittedName>
        <fullName evidence="2">ZYBA0S05-01574g1_1</fullName>
    </submittedName>
</protein>
<feature type="compositionally biased region" description="Basic residues" evidence="1">
    <location>
        <begin position="316"/>
        <end position="325"/>
    </location>
</feature>
<feature type="compositionally biased region" description="Basic residues" evidence="1">
    <location>
        <begin position="1104"/>
        <end position="1116"/>
    </location>
</feature>
<feature type="region of interest" description="Disordered" evidence="1">
    <location>
        <begin position="316"/>
        <end position="374"/>
    </location>
</feature>
<sequence length="1162" mass="131322">MVSAQVTRQRVHPILRNPDERRTSRDASPTRRSWPSSETSMSPQSQVRFSIPDPQYVDEAQLSISESPSKIVFPKGCEDDSEYETANESVRASIQSLGKDGHFMDMHSRVMIDVPEEIWDFHTRKRLGGHRRSNSSRSQSMDNGNEDLSKSLQSIIVDTLDSMGTYKEKYLAENPDSGNSSSISQMSPLNLRREPKSELYLTTYSPLNNHNVPIPLEISLPPFLSPKNKCKKRNSLIFDGTSYSPFVEDPYEGSEEENVEEASEKRQLTDTEDELSISDDSIPPAVHDISFDVGSAYNIDQELGIDKDANVNLKIQRKNLRKHSPDKKLSQGYRTPSPSPKKLPINTKTKQLQRPGGIPNDEKRPELSKSRRSLNILETPFKQISIPDLEHEPASTTSTGSLKFFDSFEEPELQLQSSSPTTKTDRLDMNYKFPLTSPDSDFIKADNSPTSSSFERRRERLMQQKSLPSGGHRHMHSRSRSIHGVGDMFAATSTPPSKKSPESELRQDYLPKSKPAFSVDDEHYKPKNSKLSDTGQFVFNEEELPVTPLPFEKVESNTTLTCFHPVNNSSQPSDMKSRHTPVSFQEKVYEVPMTPDSEARDAAESDASSVYEDVHQPQKTNVTSLEEPTLRQENGSSQDYSNYNKTDDSVKILSEKRLVDDHFDFSEEFEEEDMVLSTPVKQSRTPSPISHTRPMTSIQSFNRPIIPPKSNYEQIVSMPIEPSRLHYNLLSPRRSLSNLGSQSSKNSEFSKQTNQSSRTSYPIEHEVINPLVNRLKNSDYPSHSEYPPIPRASEPEYRPYEDHVKNLPSFRRQKEENNLIAVDKEFVQQGDSISNNHKIPKSLDRQQNITSIPNKVADGNYPDIYSGLAMSTETGTTGRPESRIIQKNHNAGENYTGEQLRDPSEPNGSQVFLRPHNSHIPHKSIEHFEPEDLYGPQNYQMIEDYQSIKQNAELEEGFSPGGDALGDETSCTHRLAASADFREVFETLNNMSPTSNKFGPAVTENREAIVLQKSANSKANHLVQEDYHTEYEVRDGKLVEILVLNDDSLDSAKSDSGETSLVTPTRRPENGSQNRSHEEILKMCEDTASHAKMIIMELVQEKKTKSKTKTQTKKILSRPLPPNSTEVGQPGLSSSAIQHTTVNRSQGRYLRNLNRARRPRPI</sequence>
<evidence type="ECO:0000256" key="1">
    <source>
        <dbReference type="SAM" id="MobiDB-lite"/>
    </source>
</evidence>
<feature type="compositionally biased region" description="Basic and acidic residues" evidence="1">
    <location>
        <begin position="499"/>
        <end position="511"/>
    </location>
</feature>
<feature type="region of interest" description="Disordered" evidence="1">
    <location>
        <begin position="435"/>
        <end position="457"/>
    </location>
</feature>
<feature type="region of interest" description="Disordered" evidence="1">
    <location>
        <begin position="247"/>
        <end position="283"/>
    </location>
</feature>
<name>A0A8J2T834_ZYGB2</name>
<evidence type="ECO:0000313" key="3">
    <source>
        <dbReference type="Proteomes" id="UP000019375"/>
    </source>
</evidence>
<keyword evidence="3" id="KW-1185">Reference proteome</keyword>
<feature type="region of interest" description="Disordered" evidence="1">
    <location>
        <begin position="1"/>
        <end position="48"/>
    </location>
</feature>
<feature type="compositionally biased region" description="Acidic residues" evidence="1">
    <location>
        <begin position="249"/>
        <end position="261"/>
    </location>
</feature>
<accession>A0A8J2T834</accession>
<feature type="region of interest" description="Disordered" evidence="1">
    <location>
        <begin position="736"/>
        <end position="761"/>
    </location>
</feature>
<proteinExistence type="predicted"/>
<dbReference type="OrthoDB" id="4069593at2759"/>
<feature type="compositionally biased region" description="Polar residues" evidence="1">
    <location>
        <begin position="679"/>
        <end position="695"/>
    </location>
</feature>
<organism evidence="2 3">
    <name type="scientific">Zygosaccharomyces bailii (strain CLIB 213 / ATCC 58445 / CBS 680 / BCRC 21525 / NBRC 1098 / NCYC 1416 / NRRL Y-2227)</name>
    <dbReference type="NCBI Taxonomy" id="1333698"/>
    <lineage>
        <taxon>Eukaryota</taxon>
        <taxon>Fungi</taxon>
        <taxon>Dikarya</taxon>
        <taxon>Ascomycota</taxon>
        <taxon>Saccharomycotina</taxon>
        <taxon>Saccharomycetes</taxon>
        <taxon>Saccharomycetales</taxon>
        <taxon>Saccharomycetaceae</taxon>
        <taxon>Zygosaccharomyces</taxon>
    </lineage>
</organism>
<feature type="compositionally biased region" description="Polar residues" evidence="1">
    <location>
        <begin position="30"/>
        <end position="48"/>
    </location>
</feature>
<feature type="compositionally biased region" description="Polar residues" evidence="1">
    <location>
        <begin position="742"/>
        <end position="760"/>
    </location>
</feature>
<feature type="region of interest" description="Disordered" evidence="1">
    <location>
        <begin position="1103"/>
        <end position="1162"/>
    </location>
</feature>
<feature type="region of interest" description="Disordered" evidence="1">
    <location>
        <begin position="487"/>
        <end position="530"/>
    </location>
</feature>
<feature type="region of interest" description="Disordered" evidence="1">
    <location>
        <begin position="127"/>
        <end position="147"/>
    </location>
</feature>
<feature type="region of interest" description="Disordered" evidence="1">
    <location>
        <begin position="1049"/>
        <end position="1076"/>
    </location>
</feature>
<evidence type="ECO:0000313" key="2">
    <source>
        <dbReference type="EMBL" id="CDF89781.1"/>
    </source>
</evidence>
<reference evidence="3" key="1">
    <citation type="journal article" date="2013" name="Genome Announc.">
        <title>Genome sequence of the food spoilage yeast Zygosaccharomyces bailii CLIB 213(T).</title>
        <authorList>
            <person name="Galeote V."/>
            <person name="Bigey F."/>
            <person name="Devillers H."/>
            <person name="Neuveglise C."/>
            <person name="Dequin S."/>
        </authorList>
    </citation>
    <scope>NUCLEOTIDE SEQUENCE [LARGE SCALE GENOMIC DNA]</scope>
    <source>
        <strain evidence="3">CLIB 213 / ATCC 58445 / CBS 680 / CCRC 21525 / NBRC 1098 / NCYC 1416 / NRRL Y-2227</strain>
    </source>
</reference>
<dbReference type="Proteomes" id="UP000019375">
    <property type="component" value="Unassembled WGS sequence"/>
</dbReference>